<name>A0A7S2PWL9_9DINO</name>
<keyword evidence="5" id="KW-0418">Kinase</keyword>
<dbReference type="InterPro" id="IPR011009">
    <property type="entry name" value="Kinase-like_dom_sf"/>
</dbReference>
<sequence>VQRLVTEEWVTTNWDIRTVLGSGNFSEVRLGVQVASSQKYAVKVIDKKRFHQFQNKRESQLSLQSEAEMIMRLNNPGIIKFHEWFETRDKLFIAMEFVEGGDLLQFILDHQAFSETTARRIFREIVEAVRYLHDKNVVHRDLKPENILLTSKVVETMHPKLADFGLARMNMKTKDCKTFCGTPHYFAPEVIHTFRERDAGQPGGYGKQADMWSLGVILYIMLSGIPPFEEDGLYEQIIDGRYEFDVSEWDQVSPEAKELVRQLMCVDPKGRLTIHQTLAHKWFTLEEGPEVLEREDPLAKRRRTDCGEFIGADLLTPVRS</sequence>
<dbReference type="GO" id="GO:0005524">
    <property type="term" value="F:ATP binding"/>
    <property type="evidence" value="ECO:0007669"/>
    <property type="project" value="UniProtKB-UniRule"/>
</dbReference>
<reference evidence="7" key="1">
    <citation type="submission" date="2021-01" db="EMBL/GenBank/DDBJ databases">
        <authorList>
            <person name="Corre E."/>
            <person name="Pelletier E."/>
            <person name="Niang G."/>
            <person name="Scheremetjew M."/>
            <person name="Finn R."/>
            <person name="Kale V."/>
            <person name="Holt S."/>
            <person name="Cochrane G."/>
            <person name="Meng A."/>
            <person name="Brown T."/>
            <person name="Cohen L."/>
        </authorList>
    </citation>
    <scope>NUCLEOTIDE SEQUENCE</scope>
    <source>
        <strain evidence="7">RCC3387</strain>
    </source>
</reference>
<protein>
    <recommendedName>
        <fullName evidence="6">Protein kinase domain-containing protein</fullName>
    </recommendedName>
</protein>
<dbReference type="InterPro" id="IPR000719">
    <property type="entry name" value="Prot_kinase_dom"/>
</dbReference>
<feature type="domain" description="Protein kinase" evidence="6">
    <location>
        <begin position="14"/>
        <end position="283"/>
    </location>
</feature>
<feature type="binding site" evidence="4">
    <location>
        <position position="43"/>
    </location>
    <ligand>
        <name>ATP</name>
        <dbReference type="ChEBI" id="CHEBI:30616"/>
    </ligand>
</feature>
<evidence type="ECO:0000256" key="1">
    <source>
        <dbReference type="ARBA" id="ARBA00011245"/>
    </source>
</evidence>
<dbReference type="PANTHER" id="PTHR24347">
    <property type="entry name" value="SERINE/THREONINE-PROTEIN KINASE"/>
    <property type="match status" value="1"/>
</dbReference>
<evidence type="ECO:0000256" key="5">
    <source>
        <dbReference type="RuleBase" id="RU000304"/>
    </source>
</evidence>
<evidence type="ECO:0000259" key="6">
    <source>
        <dbReference type="PROSITE" id="PS50011"/>
    </source>
</evidence>
<keyword evidence="2 4" id="KW-0547">Nucleotide-binding</keyword>
<dbReference type="CDD" id="cd05117">
    <property type="entry name" value="STKc_CAMK"/>
    <property type="match status" value="1"/>
</dbReference>
<evidence type="ECO:0000256" key="3">
    <source>
        <dbReference type="ARBA" id="ARBA00022840"/>
    </source>
</evidence>
<dbReference type="FunFam" id="1.10.510.10:FF:000571">
    <property type="entry name" value="Maternal embryonic leucine zipper kinase"/>
    <property type="match status" value="1"/>
</dbReference>
<dbReference type="PROSITE" id="PS00108">
    <property type="entry name" value="PROTEIN_KINASE_ST"/>
    <property type="match status" value="1"/>
</dbReference>
<evidence type="ECO:0000256" key="4">
    <source>
        <dbReference type="PROSITE-ProRule" id="PRU10141"/>
    </source>
</evidence>
<dbReference type="Gene3D" id="1.10.510.10">
    <property type="entry name" value="Transferase(Phosphotransferase) domain 1"/>
    <property type="match status" value="1"/>
</dbReference>
<proteinExistence type="inferred from homology"/>
<gene>
    <name evidence="7" type="ORF">BRAN1462_LOCUS45487</name>
</gene>
<dbReference type="GO" id="GO:0004674">
    <property type="term" value="F:protein serine/threonine kinase activity"/>
    <property type="evidence" value="ECO:0007669"/>
    <property type="project" value="UniProtKB-KW"/>
</dbReference>
<dbReference type="PROSITE" id="PS00107">
    <property type="entry name" value="PROTEIN_KINASE_ATP"/>
    <property type="match status" value="1"/>
</dbReference>
<dbReference type="PROSITE" id="PS50011">
    <property type="entry name" value="PROTEIN_KINASE_DOM"/>
    <property type="match status" value="1"/>
</dbReference>
<feature type="non-terminal residue" evidence="7">
    <location>
        <position position="1"/>
    </location>
</feature>
<dbReference type="SMART" id="SM00220">
    <property type="entry name" value="S_TKc"/>
    <property type="match status" value="1"/>
</dbReference>
<accession>A0A7S2PWL9</accession>
<keyword evidence="3 4" id="KW-0067">ATP-binding</keyword>
<keyword evidence="5" id="KW-0723">Serine/threonine-protein kinase</keyword>
<comment type="similarity">
    <text evidence="5">Belongs to the protein kinase superfamily.</text>
</comment>
<keyword evidence="5" id="KW-0808">Transferase</keyword>
<evidence type="ECO:0000256" key="2">
    <source>
        <dbReference type="ARBA" id="ARBA00022741"/>
    </source>
</evidence>
<organism evidence="7">
    <name type="scientific">Zooxanthella nutricula</name>
    <dbReference type="NCBI Taxonomy" id="1333877"/>
    <lineage>
        <taxon>Eukaryota</taxon>
        <taxon>Sar</taxon>
        <taxon>Alveolata</taxon>
        <taxon>Dinophyceae</taxon>
        <taxon>Peridiniales</taxon>
        <taxon>Peridiniales incertae sedis</taxon>
        <taxon>Zooxanthella</taxon>
    </lineage>
</organism>
<dbReference type="AlphaFoldDB" id="A0A7S2PWL9"/>
<dbReference type="Pfam" id="PF00069">
    <property type="entry name" value="Pkinase"/>
    <property type="match status" value="1"/>
</dbReference>
<dbReference type="EMBL" id="HBGW01071315">
    <property type="protein sequence ID" value="CAD9621434.1"/>
    <property type="molecule type" value="Transcribed_RNA"/>
</dbReference>
<dbReference type="SUPFAM" id="SSF56112">
    <property type="entry name" value="Protein kinase-like (PK-like)"/>
    <property type="match status" value="1"/>
</dbReference>
<dbReference type="InterPro" id="IPR017441">
    <property type="entry name" value="Protein_kinase_ATP_BS"/>
</dbReference>
<dbReference type="InterPro" id="IPR008271">
    <property type="entry name" value="Ser/Thr_kinase_AS"/>
</dbReference>
<evidence type="ECO:0000313" key="7">
    <source>
        <dbReference type="EMBL" id="CAD9621434.1"/>
    </source>
</evidence>
<comment type="subunit">
    <text evidence="1">Monomer.</text>
</comment>